<dbReference type="NCBIfam" id="NF001913">
    <property type="entry name" value="PRK00696.1"/>
    <property type="match status" value="1"/>
</dbReference>
<dbReference type="Gene3D" id="3.40.50.261">
    <property type="entry name" value="Succinyl-CoA synthetase domains"/>
    <property type="match status" value="1"/>
</dbReference>
<dbReference type="InterPro" id="IPR017866">
    <property type="entry name" value="Succ-CoA_synthase_bsu_CS"/>
</dbReference>
<dbReference type="InterPro" id="IPR016102">
    <property type="entry name" value="Succinyl-CoA_synth-like"/>
</dbReference>
<feature type="binding site" evidence="7">
    <location>
        <position position="204"/>
    </location>
    <ligand>
        <name>Mg(2+)</name>
        <dbReference type="ChEBI" id="CHEBI:18420"/>
    </ligand>
</feature>
<dbReference type="PROSITE" id="PS50975">
    <property type="entry name" value="ATP_GRASP"/>
    <property type="match status" value="1"/>
</dbReference>
<dbReference type="Proteomes" id="UP000292858">
    <property type="component" value="Unassembled WGS sequence"/>
</dbReference>
<evidence type="ECO:0000313" key="10">
    <source>
        <dbReference type="EMBL" id="TBH21683.1"/>
    </source>
</evidence>
<comment type="catalytic activity">
    <reaction evidence="7">
        <text>GTP + succinate + CoA = succinyl-CoA + GDP + phosphate</text>
        <dbReference type="Rhea" id="RHEA:22120"/>
        <dbReference type="ChEBI" id="CHEBI:30031"/>
        <dbReference type="ChEBI" id="CHEBI:37565"/>
        <dbReference type="ChEBI" id="CHEBI:43474"/>
        <dbReference type="ChEBI" id="CHEBI:57287"/>
        <dbReference type="ChEBI" id="CHEBI:57292"/>
        <dbReference type="ChEBI" id="CHEBI:58189"/>
    </reaction>
</comment>
<name>A0A4Q9B9K3_9DEIN</name>
<feature type="domain" description="ATP-grasp" evidence="9">
    <location>
        <begin position="23"/>
        <end position="232"/>
    </location>
</feature>
<reference evidence="10 11" key="1">
    <citation type="submission" date="2019-02" db="EMBL/GenBank/DDBJ databases">
        <title>Thermus sp. a novel from hot spring.</title>
        <authorList>
            <person name="Zhao Z."/>
        </authorList>
    </citation>
    <scope>NUCLEOTIDE SEQUENCE [LARGE SCALE GENOMIC DNA]</scope>
    <source>
        <strain evidence="10 11">CFH 72773T</strain>
    </source>
</reference>
<dbReference type="GO" id="GO:0006104">
    <property type="term" value="P:succinyl-CoA metabolic process"/>
    <property type="evidence" value="ECO:0007669"/>
    <property type="project" value="TreeGrafter"/>
</dbReference>
<dbReference type="PANTHER" id="PTHR11815">
    <property type="entry name" value="SUCCINYL-COA SYNTHETASE BETA CHAIN"/>
    <property type="match status" value="1"/>
</dbReference>
<evidence type="ECO:0000256" key="5">
    <source>
        <dbReference type="ARBA" id="ARBA00022741"/>
    </source>
</evidence>
<feature type="binding site" evidence="7">
    <location>
        <position position="108"/>
    </location>
    <ligand>
        <name>ATP</name>
        <dbReference type="ChEBI" id="CHEBI:30616"/>
    </ligand>
</feature>
<gene>
    <name evidence="7" type="primary">sucC</name>
    <name evidence="10" type="ORF">ETP66_00095</name>
</gene>
<keyword evidence="11" id="KW-1185">Reference proteome</keyword>
<accession>A0A4Q9B9K3</accession>
<dbReference type="SUPFAM" id="SSF52210">
    <property type="entry name" value="Succinyl-CoA synthetase domains"/>
    <property type="match status" value="1"/>
</dbReference>
<evidence type="ECO:0000256" key="2">
    <source>
        <dbReference type="ARBA" id="ARBA00022532"/>
    </source>
</evidence>
<comment type="similarity">
    <text evidence="1 7">Belongs to the succinate/malate CoA ligase beta subunit family.</text>
</comment>
<keyword evidence="6 7" id="KW-0460">Magnesium</keyword>
<dbReference type="NCBIfam" id="TIGR01016">
    <property type="entry name" value="sucCoAbeta"/>
    <property type="match status" value="1"/>
</dbReference>
<dbReference type="InterPro" id="IPR013815">
    <property type="entry name" value="ATP_grasp_subdomain_1"/>
</dbReference>
<evidence type="ECO:0000256" key="1">
    <source>
        <dbReference type="ARBA" id="ARBA00009182"/>
    </source>
</evidence>
<dbReference type="PROSITE" id="PS01217">
    <property type="entry name" value="SUCCINYL_COA_LIG_3"/>
    <property type="match status" value="1"/>
</dbReference>
<dbReference type="PANTHER" id="PTHR11815:SF10">
    <property type="entry name" value="SUCCINATE--COA LIGASE [GDP-FORMING] SUBUNIT BETA, MITOCHONDRIAL"/>
    <property type="match status" value="1"/>
</dbReference>
<evidence type="ECO:0000256" key="3">
    <source>
        <dbReference type="ARBA" id="ARBA00022598"/>
    </source>
</evidence>
<comment type="caution">
    <text evidence="10">The sequence shown here is derived from an EMBL/GenBank/DDBJ whole genome shotgun (WGS) entry which is preliminary data.</text>
</comment>
<evidence type="ECO:0000256" key="4">
    <source>
        <dbReference type="ARBA" id="ARBA00022723"/>
    </source>
</evidence>
<dbReference type="HAMAP" id="MF_00558">
    <property type="entry name" value="Succ_CoA_beta"/>
    <property type="match status" value="1"/>
</dbReference>
<dbReference type="EMBL" id="SIJL01000001">
    <property type="protein sequence ID" value="TBH21683.1"/>
    <property type="molecule type" value="Genomic_DNA"/>
</dbReference>
<dbReference type="InterPro" id="IPR005811">
    <property type="entry name" value="SUCC_ACL_C"/>
</dbReference>
<evidence type="ECO:0000259" key="9">
    <source>
        <dbReference type="PROSITE" id="PS50975"/>
    </source>
</evidence>
<dbReference type="GO" id="GO:0004775">
    <property type="term" value="F:succinate-CoA ligase (ADP-forming) activity"/>
    <property type="evidence" value="ECO:0007669"/>
    <property type="project" value="UniProtKB-UniRule"/>
</dbReference>
<dbReference type="SUPFAM" id="SSF56059">
    <property type="entry name" value="Glutathione synthetase ATP-binding domain-like"/>
    <property type="match status" value="1"/>
</dbReference>
<dbReference type="AlphaFoldDB" id="A0A4Q9B9K3"/>
<comment type="caution">
    <text evidence="7">Lacks conserved residue(s) required for the propagation of feature annotation.</text>
</comment>
<sequence>MPLGLGRPRLGRWRLNLHEYQAKEILARYGVPVPPGKVAYTPDEAKRIAEELGRRVVIKAQVHVGGRGKAGGVKLADTPAEAYEKAQAILGMNIKGLTVKKVLVAEAVDIAREYYAGLILDRAQKRVVLMLSKEGGVDIEEVAAERPEAIHKFWIDPHRGLRPFEAREMVKRAGLEGNLNRLAQVLVALYRAYEGADASIAEINPLVVTADGQIVAADAKIVLDDNALFRHPDLAELREIEAEHPLEVEASNYGFAYVKLQGNIGVIGNGAGLVMYTLDLVNRTGGKPANFLDIGGGAKAEVVYNALKVVLKDPDVKGVFINIFGGITRADEVAKGVIRALEEGLLTKPVVMRVAGTAEEEAKRLLEGKPIYMYPTSIEAAKAMVAMVGGAA</sequence>
<dbReference type="Pfam" id="PF08442">
    <property type="entry name" value="ATP-grasp_2"/>
    <property type="match status" value="1"/>
</dbReference>
<dbReference type="GO" id="GO:0005829">
    <property type="term" value="C:cytosol"/>
    <property type="evidence" value="ECO:0007669"/>
    <property type="project" value="TreeGrafter"/>
</dbReference>
<dbReference type="FunFam" id="3.40.50.261:FF:000001">
    <property type="entry name" value="Succinate--CoA ligase [ADP-forming] subunit beta"/>
    <property type="match status" value="1"/>
</dbReference>
<dbReference type="FunFam" id="3.30.470.20:FF:000002">
    <property type="entry name" value="Succinate--CoA ligase [ADP-forming] subunit beta"/>
    <property type="match status" value="1"/>
</dbReference>
<evidence type="ECO:0000256" key="7">
    <source>
        <dbReference type="HAMAP-Rule" id="MF_00558"/>
    </source>
</evidence>
<dbReference type="FunFam" id="3.30.1490.20:FF:000014">
    <property type="entry name" value="Succinate--CoA ligase [ADP-forming] subunit beta"/>
    <property type="match status" value="1"/>
</dbReference>
<feature type="binding site" evidence="7">
    <location>
        <position position="269"/>
    </location>
    <ligand>
        <name>substrate</name>
        <note>ligand shared with subunit alpha</note>
    </ligand>
</feature>
<keyword evidence="4 7" id="KW-0479">Metal-binding</keyword>
<keyword evidence="7 8" id="KW-0067">ATP-binding</keyword>
<dbReference type="PIRSF" id="PIRSF001554">
    <property type="entry name" value="SucCS_beta"/>
    <property type="match status" value="1"/>
</dbReference>
<evidence type="ECO:0000256" key="8">
    <source>
        <dbReference type="PROSITE-ProRule" id="PRU00409"/>
    </source>
</evidence>
<keyword evidence="3 7" id="KW-0436">Ligase</keyword>
<dbReference type="InterPro" id="IPR013650">
    <property type="entry name" value="ATP-grasp_succ-CoA_synth-type"/>
</dbReference>
<keyword evidence="2 7" id="KW-0816">Tricarboxylic acid cycle</keyword>
<protein>
    <recommendedName>
        <fullName evidence="7">Succinate--CoA ligase [ADP-forming] subunit beta</fullName>
        <ecNumber evidence="7">6.2.1.5</ecNumber>
    </recommendedName>
    <alternativeName>
        <fullName evidence="7">Succinyl-CoA synthetase subunit beta</fullName>
        <shortName evidence="7">SCS-beta</shortName>
    </alternativeName>
</protein>
<evidence type="ECO:0000313" key="11">
    <source>
        <dbReference type="Proteomes" id="UP000292858"/>
    </source>
</evidence>
<dbReference type="UniPathway" id="UPA00223">
    <property type="reaction ID" value="UER00999"/>
</dbReference>
<organism evidence="10 11">
    <name type="scientific">Thermus thermamylovorans</name>
    <dbReference type="NCBI Taxonomy" id="2509362"/>
    <lineage>
        <taxon>Bacteria</taxon>
        <taxon>Thermotogati</taxon>
        <taxon>Deinococcota</taxon>
        <taxon>Deinococci</taxon>
        <taxon>Thermales</taxon>
        <taxon>Thermaceae</taxon>
        <taxon>Thermus</taxon>
    </lineage>
</organism>
<evidence type="ECO:0000256" key="6">
    <source>
        <dbReference type="ARBA" id="ARBA00022842"/>
    </source>
</evidence>
<dbReference type="InterPro" id="IPR005809">
    <property type="entry name" value="Succ_CoA_ligase-like_bsu"/>
</dbReference>
<keyword evidence="5 7" id="KW-0547">Nucleotide-binding</keyword>
<feature type="binding site" evidence="7">
    <location>
        <begin position="66"/>
        <end position="68"/>
    </location>
    <ligand>
        <name>ATP</name>
        <dbReference type="ChEBI" id="CHEBI:30616"/>
    </ligand>
</feature>
<comment type="function">
    <text evidence="7">Succinyl-CoA synthetase functions in the citric acid cycle (TCA), coupling the hydrolysis of succinyl-CoA to the synthesis of either ATP or GTP and thus represents the only step of substrate-level phosphorylation in the TCA. The beta subunit provides nucleotide specificity of the enzyme and binds the substrate succinate, while the binding sites for coenzyme A and phosphate are found in the alpha subunit.</text>
</comment>
<proteinExistence type="inferred from homology"/>
<comment type="pathway">
    <text evidence="7">Carbohydrate metabolism; tricarboxylic acid cycle; succinate from succinyl-CoA (ligase route): step 1/1.</text>
</comment>
<dbReference type="Gene3D" id="3.30.1490.20">
    <property type="entry name" value="ATP-grasp fold, A domain"/>
    <property type="match status" value="1"/>
</dbReference>
<dbReference type="GO" id="GO:0005524">
    <property type="term" value="F:ATP binding"/>
    <property type="evidence" value="ECO:0007669"/>
    <property type="project" value="UniProtKB-UniRule"/>
</dbReference>
<dbReference type="GO" id="GO:0042709">
    <property type="term" value="C:succinate-CoA ligase complex"/>
    <property type="evidence" value="ECO:0007669"/>
    <property type="project" value="TreeGrafter"/>
</dbReference>
<comment type="catalytic activity">
    <reaction evidence="7">
        <text>succinate + ATP + CoA = succinyl-CoA + ADP + phosphate</text>
        <dbReference type="Rhea" id="RHEA:17661"/>
        <dbReference type="ChEBI" id="CHEBI:30031"/>
        <dbReference type="ChEBI" id="CHEBI:30616"/>
        <dbReference type="ChEBI" id="CHEBI:43474"/>
        <dbReference type="ChEBI" id="CHEBI:57287"/>
        <dbReference type="ChEBI" id="CHEBI:57292"/>
        <dbReference type="ChEBI" id="CHEBI:456216"/>
        <dbReference type="EC" id="6.2.1.5"/>
    </reaction>
</comment>
<feature type="binding site" evidence="7">
    <location>
        <position position="59"/>
    </location>
    <ligand>
        <name>ATP</name>
        <dbReference type="ChEBI" id="CHEBI:30616"/>
    </ligand>
</feature>
<feature type="binding site" evidence="7">
    <location>
        <begin position="326"/>
        <end position="328"/>
    </location>
    <ligand>
        <name>substrate</name>
        <note>ligand shared with subunit alpha</note>
    </ligand>
</feature>
<dbReference type="EC" id="6.2.1.5" evidence="7"/>
<comment type="cofactor">
    <cofactor evidence="7">
        <name>Mg(2+)</name>
        <dbReference type="ChEBI" id="CHEBI:18420"/>
    </cofactor>
    <text evidence="7">Binds 1 Mg(2+) ion per subunit.</text>
</comment>
<dbReference type="OrthoDB" id="9802602at2"/>
<dbReference type="GO" id="GO:0000287">
    <property type="term" value="F:magnesium ion binding"/>
    <property type="evidence" value="ECO:0007669"/>
    <property type="project" value="UniProtKB-UniRule"/>
</dbReference>
<dbReference type="GO" id="GO:0004776">
    <property type="term" value="F:succinate-CoA ligase (GDP-forming) activity"/>
    <property type="evidence" value="ECO:0007669"/>
    <property type="project" value="RHEA"/>
</dbReference>
<feature type="binding site" evidence="7">
    <location>
        <position position="218"/>
    </location>
    <ligand>
        <name>Mg(2+)</name>
        <dbReference type="ChEBI" id="CHEBI:18420"/>
    </ligand>
</feature>
<feature type="binding site" evidence="7">
    <location>
        <position position="113"/>
    </location>
    <ligand>
        <name>ATP</name>
        <dbReference type="ChEBI" id="CHEBI:30616"/>
    </ligand>
</feature>
<comment type="subunit">
    <text evidence="7">Heterotetramer of two alpha and two beta subunits.</text>
</comment>
<dbReference type="Pfam" id="PF00549">
    <property type="entry name" value="Ligase_CoA"/>
    <property type="match status" value="1"/>
</dbReference>
<dbReference type="GO" id="GO:0006099">
    <property type="term" value="P:tricarboxylic acid cycle"/>
    <property type="evidence" value="ECO:0007669"/>
    <property type="project" value="UniProtKB-UniRule"/>
</dbReference>
<dbReference type="InterPro" id="IPR011761">
    <property type="entry name" value="ATP-grasp"/>
</dbReference>
<dbReference type="Gene3D" id="3.30.470.20">
    <property type="entry name" value="ATP-grasp fold, B domain"/>
    <property type="match status" value="1"/>
</dbReference>